<evidence type="ECO:0000313" key="4">
    <source>
        <dbReference type="EMBL" id="QBE65973.1"/>
    </source>
</evidence>
<dbReference type="Proteomes" id="UP000290637">
    <property type="component" value="Chromosome"/>
</dbReference>
<dbReference type="AlphaFoldDB" id="A0A4V0Z476"/>
<accession>A0A4V0Z476</accession>
<dbReference type="SUPFAM" id="SSF55073">
    <property type="entry name" value="Nucleotide cyclase"/>
    <property type="match status" value="1"/>
</dbReference>
<dbReference type="InterPro" id="IPR000160">
    <property type="entry name" value="GGDEF_dom"/>
</dbReference>
<dbReference type="GO" id="GO:0005886">
    <property type="term" value="C:plasma membrane"/>
    <property type="evidence" value="ECO:0007669"/>
    <property type="project" value="TreeGrafter"/>
</dbReference>
<protein>
    <recommendedName>
        <fullName evidence="1">diguanylate cyclase</fullName>
        <ecNumber evidence="1">2.7.7.65</ecNumber>
    </recommendedName>
</protein>
<dbReference type="PANTHER" id="PTHR45138">
    <property type="entry name" value="REGULATORY COMPONENTS OF SENSORY TRANSDUCTION SYSTEM"/>
    <property type="match status" value="1"/>
</dbReference>
<dbReference type="Gene3D" id="3.30.70.270">
    <property type="match status" value="1"/>
</dbReference>
<gene>
    <name evidence="4" type="ORF">EWM63_25775</name>
</gene>
<evidence type="ECO:0000313" key="5">
    <source>
        <dbReference type="Proteomes" id="UP000290637"/>
    </source>
</evidence>
<proteinExistence type="predicted"/>
<dbReference type="InterPro" id="IPR050469">
    <property type="entry name" value="Diguanylate_Cyclase"/>
</dbReference>
<dbReference type="EC" id="2.7.7.65" evidence="1"/>
<reference evidence="4 5" key="1">
    <citation type="submission" date="2019-02" db="EMBL/GenBank/DDBJ databases">
        <title>Draft Genome Sequences of Six Type Strains of the Genus Massilia.</title>
        <authorList>
            <person name="Miess H."/>
            <person name="Frediansyhah A."/>
            <person name="Gross H."/>
        </authorList>
    </citation>
    <scope>NUCLEOTIDE SEQUENCE [LARGE SCALE GENOMIC DNA]</scope>
    <source>
        <strain evidence="4 5">DSM 17473</strain>
    </source>
</reference>
<dbReference type="OrthoDB" id="23692at2"/>
<dbReference type="KEGG" id="plue:EWM63_25775"/>
<feature type="domain" description="GGDEF" evidence="3">
    <location>
        <begin position="2"/>
        <end position="32"/>
    </location>
</feature>
<dbReference type="InterPro" id="IPR043128">
    <property type="entry name" value="Rev_trsase/Diguanyl_cyclase"/>
</dbReference>
<dbReference type="PANTHER" id="PTHR45138:SF9">
    <property type="entry name" value="DIGUANYLATE CYCLASE DGCM-RELATED"/>
    <property type="match status" value="1"/>
</dbReference>
<dbReference type="EMBL" id="CP035913">
    <property type="protein sequence ID" value="QBE65973.1"/>
    <property type="molecule type" value="Genomic_DNA"/>
</dbReference>
<dbReference type="GO" id="GO:0052621">
    <property type="term" value="F:diguanylate cyclase activity"/>
    <property type="evidence" value="ECO:0007669"/>
    <property type="project" value="UniProtKB-EC"/>
</dbReference>
<evidence type="ECO:0000256" key="1">
    <source>
        <dbReference type="ARBA" id="ARBA00012528"/>
    </source>
</evidence>
<comment type="catalytic activity">
    <reaction evidence="2">
        <text>2 GTP = 3',3'-c-di-GMP + 2 diphosphate</text>
        <dbReference type="Rhea" id="RHEA:24898"/>
        <dbReference type="ChEBI" id="CHEBI:33019"/>
        <dbReference type="ChEBI" id="CHEBI:37565"/>
        <dbReference type="ChEBI" id="CHEBI:58805"/>
        <dbReference type="EC" id="2.7.7.65"/>
    </reaction>
</comment>
<keyword evidence="5" id="KW-1185">Reference proteome</keyword>
<dbReference type="InterPro" id="IPR029787">
    <property type="entry name" value="Nucleotide_cyclase"/>
</dbReference>
<name>A0A4V0Z476_9BURK</name>
<dbReference type="GO" id="GO:1902201">
    <property type="term" value="P:negative regulation of bacterial-type flagellum-dependent cell motility"/>
    <property type="evidence" value="ECO:0007669"/>
    <property type="project" value="TreeGrafter"/>
</dbReference>
<evidence type="ECO:0000259" key="3">
    <source>
        <dbReference type="Pfam" id="PF00990"/>
    </source>
</evidence>
<dbReference type="Pfam" id="PF00990">
    <property type="entry name" value="GGDEF"/>
    <property type="match status" value="1"/>
</dbReference>
<organism evidence="4 5">
    <name type="scientific">Pseudoduganella lutea</name>
    <dbReference type="NCBI Taxonomy" id="321985"/>
    <lineage>
        <taxon>Bacteria</taxon>
        <taxon>Pseudomonadati</taxon>
        <taxon>Pseudomonadota</taxon>
        <taxon>Betaproteobacteria</taxon>
        <taxon>Burkholderiales</taxon>
        <taxon>Oxalobacteraceae</taxon>
        <taxon>Telluria group</taxon>
        <taxon>Pseudoduganella</taxon>
    </lineage>
</organism>
<sequence>MAAFPVHGDSPESLMQAADTAMYAAKHGGRDRVCVAASPGLPAQPARLA</sequence>
<evidence type="ECO:0000256" key="2">
    <source>
        <dbReference type="ARBA" id="ARBA00034247"/>
    </source>
</evidence>
<dbReference type="GO" id="GO:0043709">
    <property type="term" value="P:cell adhesion involved in single-species biofilm formation"/>
    <property type="evidence" value="ECO:0007669"/>
    <property type="project" value="TreeGrafter"/>
</dbReference>